<dbReference type="SUPFAM" id="SSF46785">
    <property type="entry name" value="Winged helix' DNA-binding domain"/>
    <property type="match status" value="1"/>
</dbReference>
<dbReference type="InterPro" id="IPR036390">
    <property type="entry name" value="WH_DNA-bd_sf"/>
</dbReference>
<dbReference type="InterPro" id="IPR036388">
    <property type="entry name" value="WH-like_DNA-bd_sf"/>
</dbReference>
<organism evidence="6 7">
    <name type="scientific">Teichococcus aestuarii</name>
    <dbReference type="NCBI Taxonomy" id="568898"/>
    <lineage>
        <taxon>Bacteria</taxon>
        <taxon>Pseudomonadati</taxon>
        <taxon>Pseudomonadota</taxon>
        <taxon>Alphaproteobacteria</taxon>
        <taxon>Acetobacterales</taxon>
        <taxon>Roseomonadaceae</taxon>
        <taxon>Roseomonas</taxon>
    </lineage>
</organism>
<evidence type="ECO:0000313" key="7">
    <source>
        <dbReference type="Proteomes" id="UP000245048"/>
    </source>
</evidence>
<feature type="domain" description="HTH lysR-type" evidence="5">
    <location>
        <begin position="1"/>
        <end position="58"/>
    </location>
</feature>
<dbReference type="Pfam" id="PF00126">
    <property type="entry name" value="HTH_1"/>
    <property type="match status" value="1"/>
</dbReference>
<dbReference type="PANTHER" id="PTHR30126:SF39">
    <property type="entry name" value="HTH-TYPE TRANSCRIPTIONAL REGULATOR CYSL"/>
    <property type="match status" value="1"/>
</dbReference>
<dbReference type="OrthoDB" id="7158941at2"/>
<dbReference type="Gene3D" id="3.40.190.290">
    <property type="match status" value="1"/>
</dbReference>
<protein>
    <submittedName>
        <fullName evidence="6">LysR family transcriptional regulator</fullName>
    </submittedName>
</protein>
<evidence type="ECO:0000259" key="5">
    <source>
        <dbReference type="PROSITE" id="PS50931"/>
    </source>
</evidence>
<dbReference type="PANTHER" id="PTHR30126">
    <property type="entry name" value="HTH-TYPE TRANSCRIPTIONAL REGULATOR"/>
    <property type="match status" value="1"/>
</dbReference>
<dbReference type="CDD" id="cd05466">
    <property type="entry name" value="PBP2_LTTR_substrate"/>
    <property type="match status" value="1"/>
</dbReference>
<dbReference type="AlphaFoldDB" id="A0A2U1V5D6"/>
<dbReference type="RefSeq" id="WP_109516466.1">
    <property type="nucleotide sequence ID" value="NZ_PDOA01000004.1"/>
</dbReference>
<dbReference type="EMBL" id="PDOA01000004">
    <property type="protein sequence ID" value="PWC29130.1"/>
    <property type="molecule type" value="Genomic_DNA"/>
</dbReference>
<reference evidence="7" key="1">
    <citation type="submission" date="2017-10" db="EMBL/GenBank/DDBJ databases">
        <authorList>
            <person name="Toshchakov S.V."/>
            <person name="Goeva M.A."/>
        </authorList>
    </citation>
    <scope>NUCLEOTIDE SEQUENCE [LARGE SCALE GENOMIC DNA]</scope>
    <source>
        <strain evidence="7">JR1/69-1-13</strain>
    </source>
</reference>
<dbReference type="SUPFAM" id="SSF53850">
    <property type="entry name" value="Periplasmic binding protein-like II"/>
    <property type="match status" value="1"/>
</dbReference>
<evidence type="ECO:0000256" key="3">
    <source>
        <dbReference type="ARBA" id="ARBA00023125"/>
    </source>
</evidence>
<evidence type="ECO:0000256" key="1">
    <source>
        <dbReference type="ARBA" id="ARBA00009437"/>
    </source>
</evidence>
<sequence>MSLPQLRTFIEVYRRRSLSGAARALGLSQPAVSQHVASLEAQLSHRLFERRPRGVQPTAIADDLAAALGNSLDTAEAALATARARSARLSGTVHIAAPSDYLGEHVAPRLGPLVEAGLDLRLHIGGRAALYEMLLDGRVHLGLTASLPEDPRLACQGVGEENLRAVAAPAIAARIAAAATLREGLAAVPHLAYDLDRPLLRSWLEANDIVLERLPAVTVPDLRVLRASLCAGIGWSVLPGYLTREQRGDGSLAEIPAPREVPRNQFYLVWARAALRHPRVAFARDILLRALAGGG</sequence>
<evidence type="ECO:0000256" key="2">
    <source>
        <dbReference type="ARBA" id="ARBA00023015"/>
    </source>
</evidence>
<comment type="similarity">
    <text evidence="1">Belongs to the LysR transcriptional regulatory family.</text>
</comment>
<dbReference type="Pfam" id="PF03466">
    <property type="entry name" value="LysR_substrate"/>
    <property type="match status" value="1"/>
</dbReference>
<evidence type="ECO:0000256" key="4">
    <source>
        <dbReference type="ARBA" id="ARBA00023163"/>
    </source>
</evidence>
<keyword evidence="2" id="KW-0805">Transcription regulation</keyword>
<proteinExistence type="inferred from homology"/>
<dbReference type="Proteomes" id="UP000245048">
    <property type="component" value="Unassembled WGS sequence"/>
</dbReference>
<dbReference type="PROSITE" id="PS50931">
    <property type="entry name" value="HTH_LYSR"/>
    <property type="match status" value="1"/>
</dbReference>
<dbReference type="GO" id="GO:0003700">
    <property type="term" value="F:DNA-binding transcription factor activity"/>
    <property type="evidence" value="ECO:0007669"/>
    <property type="project" value="InterPro"/>
</dbReference>
<dbReference type="InterPro" id="IPR000847">
    <property type="entry name" value="LysR_HTH_N"/>
</dbReference>
<comment type="caution">
    <text evidence="6">The sequence shown here is derived from an EMBL/GenBank/DDBJ whole genome shotgun (WGS) entry which is preliminary data.</text>
</comment>
<gene>
    <name evidence="6" type="ORF">CR165_08005</name>
</gene>
<dbReference type="PRINTS" id="PR00039">
    <property type="entry name" value="HTHLYSR"/>
</dbReference>
<keyword evidence="3" id="KW-0238">DNA-binding</keyword>
<accession>A0A2U1V5D6</accession>
<keyword evidence="4" id="KW-0804">Transcription</keyword>
<evidence type="ECO:0000313" key="6">
    <source>
        <dbReference type="EMBL" id="PWC29130.1"/>
    </source>
</evidence>
<dbReference type="InterPro" id="IPR005119">
    <property type="entry name" value="LysR_subst-bd"/>
</dbReference>
<dbReference type="Gene3D" id="1.10.10.10">
    <property type="entry name" value="Winged helix-like DNA-binding domain superfamily/Winged helix DNA-binding domain"/>
    <property type="match status" value="1"/>
</dbReference>
<name>A0A2U1V5D6_9PROT</name>
<keyword evidence="7" id="KW-1185">Reference proteome</keyword>
<dbReference type="GO" id="GO:0000976">
    <property type="term" value="F:transcription cis-regulatory region binding"/>
    <property type="evidence" value="ECO:0007669"/>
    <property type="project" value="TreeGrafter"/>
</dbReference>